<evidence type="ECO:0000313" key="3">
    <source>
        <dbReference type="Proteomes" id="UP000226079"/>
    </source>
</evidence>
<feature type="domain" description="FRG" evidence="1">
    <location>
        <begin position="40"/>
        <end position="141"/>
    </location>
</feature>
<dbReference type="Proteomes" id="UP000226079">
    <property type="component" value="Unassembled WGS sequence"/>
</dbReference>
<accession>A0A2A9CQR7</accession>
<organism evidence="2 3">
    <name type="scientific">Propionicimonas paludicola</name>
    <dbReference type="NCBI Taxonomy" id="185243"/>
    <lineage>
        <taxon>Bacteria</taxon>
        <taxon>Bacillati</taxon>
        <taxon>Actinomycetota</taxon>
        <taxon>Actinomycetes</taxon>
        <taxon>Propionibacteriales</taxon>
        <taxon>Nocardioidaceae</taxon>
        <taxon>Propionicimonas</taxon>
    </lineage>
</organism>
<reference evidence="2 3" key="1">
    <citation type="submission" date="2017-10" db="EMBL/GenBank/DDBJ databases">
        <title>Sequencing the genomes of 1000 actinobacteria strains.</title>
        <authorList>
            <person name="Klenk H.-P."/>
        </authorList>
    </citation>
    <scope>NUCLEOTIDE SEQUENCE [LARGE SCALE GENOMIC DNA]</scope>
    <source>
        <strain evidence="2 3">DSM 15597</strain>
    </source>
</reference>
<comment type="caution">
    <text evidence="2">The sequence shown here is derived from an EMBL/GenBank/DDBJ whole genome shotgun (WGS) entry which is preliminary data.</text>
</comment>
<dbReference type="InterPro" id="IPR014966">
    <property type="entry name" value="FRG-dom"/>
</dbReference>
<dbReference type="RefSeq" id="WP_098460201.1">
    <property type="nucleotide sequence ID" value="NZ_PDJC01000001.1"/>
</dbReference>
<evidence type="ECO:0000259" key="1">
    <source>
        <dbReference type="SMART" id="SM00901"/>
    </source>
</evidence>
<evidence type="ECO:0000313" key="2">
    <source>
        <dbReference type="EMBL" id="PFG16688.1"/>
    </source>
</evidence>
<dbReference type="OrthoDB" id="9816036at2"/>
<proteinExistence type="predicted"/>
<dbReference type="AlphaFoldDB" id="A0A2A9CQR7"/>
<dbReference type="SMART" id="SM00901">
    <property type="entry name" value="FRG"/>
    <property type="match status" value="1"/>
</dbReference>
<sequence>MRPGTVLRDDATPLYRPYENVIETWDQLHREIDQFGDIFHSEQFVWRGQSNAVWGLWSSLYRELARQLGKVPTEEDLVESERQLLTLARTEWRLDGVPALSLFGQMQHVGVPTRLIDATTNPLIAAWFAVSDRPGADGRLFAFTAKSTLQLNSRWNGNTPRWHRRLDDPTLADWGLGGGSWIWQPPALHARIPAQSAVFLLDGVPTEAGHRFPRLQPGSSSTYTAAQTREFASIPIRFWQIRLRGEAPSKGTVFTYRITAAAKHSIRHQLEKRFGYSFATIYPDIEGLAQYVRNTPESLIRGAIDTRR</sequence>
<gene>
    <name evidence="2" type="ORF">ATK74_1239</name>
</gene>
<keyword evidence="3" id="KW-1185">Reference proteome</keyword>
<dbReference type="Pfam" id="PF08867">
    <property type="entry name" value="FRG"/>
    <property type="match status" value="1"/>
</dbReference>
<protein>
    <submittedName>
        <fullName evidence="2">FRG domain-containing protein</fullName>
    </submittedName>
</protein>
<dbReference type="EMBL" id="PDJC01000001">
    <property type="protein sequence ID" value="PFG16688.1"/>
    <property type="molecule type" value="Genomic_DNA"/>
</dbReference>
<name>A0A2A9CQR7_9ACTN</name>